<gene>
    <name evidence="1" type="ORF">JG687_00012437</name>
</gene>
<proteinExistence type="predicted"/>
<name>A0A8T1U4B0_9STRA</name>
<protein>
    <submittedName>
        <fullName evidence="1">Uncharacterized protein</fullName>
    </submittedName>
</protein>
<dbReference type="AlphaFoldDB" id="A0A8T1U4B0"/>
<comment type="caution">
    <text evidence="1">The sequence shown here is derived from an EMBL/GenBank/DDBJ whole genome shotgun (WGS) entry which is preliminary data.</text>
</comment>
<evidence type="ECO:0000313" key="1">
    <source>
        <dbReference type="EMBL" id="KAG6953370.1"/>
    </source>
</evidence>
<dbReference type="OrthoDB" id="128041at2759"/>
<sequence>MRDHFTSEIRAQDKAKRSKYTYGRCGEGQGHNAAKCQNRSKGKIDTDVQPGNYIVGSSPLILLQQQHSFVSRQVEEPIIVWEFIL</sequence>
<dbReference type="Proteomes" id="UP000688947">
    <property type="component" value="Unassembled WGS sequence"/>
</dbReference>
<organism evidence="1 2">
    <name type="scientific">Phytophthora cactorum</name>
    <dbReference type="NCBI Taxonomy" id="29920"/>
    <lineage>
        <taxon>Eukaryota</taxon>
        <taxon>Sar</taxon>
        <taxon>Stramenopiles</taxon>
        <taxon>Oomycota</taxon>
        <taxon>Peronosporomycetes</taxon>
        <taxon>Peronosporales</taxon>
        <taxon>Peronosporaceae</taxon>
        <taxon>Phytophthora</taxon>
    </lineage>
</organism>
<evidence type="ECO:0000313" key="2">
    <source>
        <dbReference type="Proteomes" id="UP000688947"/>
    </source>
</evidence>
<reference evidence="1" key="1">
    <citation type="submission" date="2021-01" db="EMBL/GenBank/DDBJ databases">
        <title>Phytophthora aleatoria, a newly-described species from Pinus radiata is distinct from Phytophthora cactorum isolates based on comparative genomics.</title>
        <authorList>
            <person name="Mcdougal R."/>
            <person name="Panda P."/>
            <person name="Williams N."/>
            <person name="Studholme D.J."/>
        </authorList>
    </citation>
    <scope>NUCLEOTIDE SEQUENCE</scope>
    <source>
        <strain evidence="1">NZFS 3830</strain>
    </source>
</reference>
<accession>A0A8T1U4B0</accession>
<dbReference type="EMBL" id="JAENGZ010000832">
    <property type="protein sequence ID" value="KAG6953370.1"/>
    <property type="molecule type" value="Genomic_DNA"/>
</dbReference>